<reference evidence="10 11" key="1">
    <citation type="submission" date="2019-12" db="EMBL/GenBank/DDBJ databases">
        <title>Novel species isolated from a subtropical stream in China.</title>
        <authorList>
            <person name="Lu H."/>
        </authorList>
    </citation>
    <scope>NUCLEOTIDE SEQUENCE [LARGE SCALE GENOMIC DNA]</scope>
    <source>
        <strain evidence="10 11">FT127W</strain>
    </source>
</reference>
<feature type="transmembrane region" description="Helical" evidence="7">
    <location>
        <begin position="349"/>
        <end position="374"/>
    </location>
</feature>
<dbReference type="Proteomes" id="UP000450676">
    <property type="component" value="Unassembled WGS sequence"/>
</dbReference>
<feature type="domain" description="MacB-like periplasmic core" evidence="9">
    <location>
        <begin position="20"/>
        <end position="243"/>
    </location>
</feature>
<evidence type="ECO:0000313" key="10">
    <source>
        <dbReference type="EMBL" id="MYN05897.1"/>
    </source>
</evidence>
<comment type="caution">
    <text evidence="10">The sequence shown here is derived from an EMBL/GenBank/DDBJ whole genome shotgun (WGS) entry which is preliminary data.</text>
</comment>
<evidence type="ECO:0000256" key="5">
    <source>
        <dbReference type="ARBA" id="ARBA00023136"/>
    </source>
</evidence>
<feature type="transmembrane region" description="Helical" evidence="7">
    <location>
        <begin position="442"/>
        <end position="463"/>
    </location>
</feature>
<gene>
    <name evidence="10" type="ORF">GTP77_00940</name>
</gene>
<feature type="transmembrane region" description="Helical" evidence="7">
    <location>
        <begin position="300"/>
        <end position="328"/>
    </location>
</feature>
<dbReference type="GO" id="GO:0022857">
    <property type="term" value="F:transmembrane transporter activity"/>
    <property type="evidence" value="ECO:0007669"/>
    <property type="project" value="TreeGrafter"/>
</dbReference>
<name>A0A7X4H908_9BURK</name>
<evidence type="ECO:0000256" key="3">
    <source>
        <dbReference type="ARBA" id="ARBA00022692"/>
    </source>
</evidence>
<keyword evidence="5 7" id="KW-0472">Membrane</keyword>
<protein>
    <submittedName>
        <fullName evidence="10">FtsX-like permease family protein</fullName>
    </submittedName>
</protein>
<feature type="transmembrane region" description="Helical" evidence="7">
    <location>
        <begin position="695"/>
        <end position="716"/>
    </location>
</feature>
<evidence type="ECO:0000259" key="9">
    <source>
        <dbReference type="Pfam" id="PF12704"/>
    </source>
</evidence>
<dbReference type="RefSeq" id="WP_161070286.1">
    <property type="nucleotide sequence ID" value="NZ_WWCU01000001.1"/>
</dbReference>
<dbReference type="InterPro" id="IPR050250">
    <property type="entry name" value="Macrolide_Exporter_MacB"/>
</dbReference>
<feature type="transmembrane region" description="Helical" evidence="7">
    <location>
        <begin position="394"/>
        <end position="417"/>
    </location>
</feature>
<dbReference type="InterPro" id="IPR003838">
    <property type="entry name" value="ABC3_permease_C"/>
</dbReference>
<organism evidence="10 11">
    <name type="scientific">Pseudoduganella aquatica</name>
    <dbReference type="NCBI Taxonomy" id="2660641"/>
    <lineage>
        <taxon>Bacteria</taxon>
        <taxon>Pseudomonadati</taxon>
        <taxon>Pseudomonadota</taxon>
        <taxon>Betaproteobacteria</taxon>
        <taxon>Burkholderiales</taxon>
        <taxon>Oxalobacteraceae</taxon>
        <taxon>Telluria group</taxon>
        <taxon>Pseudoduganella</taxon>
    </lineage>
</organism>
<comment type="subcellular location">
    <subcellularLocation>
        <location evidence="1">Cell membrane</location>
        <topology evidence="1">Multi-pass membrane protein</topology>
    </subcellularLocation>
</comment>
<evidence type="ECO:0000313" key="11">
    <source>
        <dbReference type="Proteomes" id="UP000450676"/>
    </source>
</evidence>
<dbReference type="PANTHER" id="PTHR30572:SF4">
    <property type="entry name" value="ABC TRANSPORTER PERMEASE YTRF"/>
    <property type="match status" value="1"/>
</dbReference>
<evidence type="ECO:0000256" key="4">
    <source>
        <dbReference type="ARBA" id="ARBA00022989"/>
    </source>
</evidence>
<feature type="transmembrane region" description="Helical" evidence="7">
    <location>
        <begin position="737"/>
        <end position="759"/>
    </location>
</feature>
<dbReference type="Pfam" id="PF12704">
    <property type="entry name" value="MacB_PCD"/>
    <property type="match status" value="1"/>
</dbReference>
<comment type="similarity">
    <text evidence="6">Belongs to the ABC-4 integral membrane protein family.</text>
</comment>
<evidence type="ECO:0000256" key="2">
    <source>
        <dbReference type="ARBA" id="ARBA00022475"/>
    </source>
</evidence>
<dbReference type="PANTHER" id="PTHR30572">
    <property type="entry name" value="MEMBRANE COMPONENT OF TRANSPORTER-RELATED"/>
    <property type="match status" value="1"/>
</dbReference>
<sequence>MKLRDFRIGWRTLLQDPVYSFVVISGLGIGLAAALLLLGLVRHSWQYNRHVPDVDRVYVVKQRYNVDPKAPWFDQAPLLLRAKAAGTPGVAAATGYLPSRAETLGLTVRIAGRLHKVDGLTVLPDFAAMLGLRAVQGDLAAALERPDSFAITEEAAQRLFGTANALGLTMLAEGKLLRVGAVLRTPPASSTIPFETLLGIRSALVEPEVRDELVTGSRGWWGKMLLRVQPGASLPAITAALQRAVDSTPGLQEQPPEVRQRLAGRKVMDVTLAPLKDAYFDQDVAQNFVAAPGPRAHPAVIAGLGGVALLILLLAAVNYVNLAAVRVLRRQREVAMRKVLGAGARQIALQLLAESMLVALLATAIGLLLAWLALPLFSELVNRKLDSVLSPGHVAAALLLGCLLGVATAVYPAWIALRVRPGQVLAGRGGTESAGGLRMRRVLTVLQVATAMGLASVAVAIAWQTAFAMRASPGFDPAPLLIVDLPEPVRMSPAAQSFVAALKAQPGVAGVAISEDAVGRSNVSWFRDLKRLDGRSAATEIKSVSANFFEQYRIPALAGRVFDPRQDKEDDPVPLVLNAIAARELGFADPAAAIGQVLLFSGFDNKVIQRRVVGIAPELRFHSLRAAPRAVAYELWTAGITLSVRAAGEDTPAAVLEPTVRALWPKYFPDAILKTRSAADILAVNYADDARMARLLALATGIALAIAAFGTYVLSAHTVQRRAREIVLRKLYGAGRSAIGVLVVKEIGALALLAALIGLPPAALAIQRYLAGYVEHAPIGGWTLLLALAATLAIAAGAVARHAWLAMRMKPADALRSQA</sequence>
<evidence type="ECO:0000256" key="6">
    <source>
        <dbReference type="ARBA" id="ARBA00038076"/>
    </source>
</evidence>
<keyword evidence="4 7" id="KW-1133">Transmembrane helix</keyword>
<dbReference type="AlphaFoldDB" id="A0A7X4H908"/>
<feature type="transmembrane region" description="Helical" evidence="7">
    <location>
        <begin position="21"/>
        <end position="41"/>
    </location>
</feature>
<keyword evidence="11" id="KW-1185">Reference proteome</keyword>
<evidence type="ECO:0000256" key="1">
    <source>
        <dbReference type="ARBA" id="ARBA00004651"/>
    </source>
</evidence>
<feature type="domain" description="ABC3 transporter permease C-terminal" evidence="8">
    <location>
        <begin position="699"/>
        <end position="811"/>
    </location>
</feature>
<dbReference type="GO" id="GO:0005886">
    <property type="term" value="C:plasma membrane"/>
    <property type="evidence" value="ECO:0007669"/>
    <property type="project" value="UniProtKB-SubCell"/>
</dbReference>
<accession>A0A7X4H908</accession>
<proteinExistence type="inferred from homology"/>
<dbReference type="EMBL" id="WWCU01000001">
    <property type="protein sequence ID" value="MYN05897.1"/>
    <property type="molecule type" value="Genomic_DNA"/>
</dbReference>
<evidence type="ECO:0000259" key="8">
    <source>
        <dbReference type="Pfam" id="PF02687"/>
    </source>
</evidence>
<evidence type="ECO:0000256" key="7">
    <source>
        <dbReference type="SAM" id="Phobius"/>
    </source>
</evidence>
<dbReference type="Pfam" id="PF02687">
    <property type="entry name" value="FtsX"/>
    <property type="match status" value="2"/>
</dbReference>
<feature type="transmembrane region" description="Helical" evidence="7">
    <location>
        <begin position="779"/>
        <end position="800"/>
    </location>
</feature>
<keyword evidence="2" id="KW-1003">Cell membrane</keyword>
<feature type="domain" description="ABC3 transporter permease C-terminal" evidence="8">
    <location>
        <begin position="307"/>
        <end position="419"/>
    </location>
</feature>
<dbReference type="InterPro" id="IPR025857">
    <property type="entry name" value="MacB_PCD"/>
</dbReference>
<keyword evidence="3 7" id="KW-0812">Transmembrane</keyword>